<organism evidence="2">
    <name type="scientific">uncultured Thermomicrobiales bacterium</name>
    <dbReference type="NCBI Taxonomy" id="1645740"/>
    <lineage>
        <taxon>Bacteria</taxon>
        <taxon>Pseudomonadati</taxon>
        <taxon>Thermomicrobiota</taxon>
        <taxon>Thermomicrobia</taxon>
        <taxon>Thermomicrobiales</taxon>
        <taxon>environmental samples</taxon>
    </lineage>
</organism>
<name>A0A6J4UVX7_9BACT</name>
<reference evidence="2" key="1">
    <citation type="submission" date="2020-02" db="EMBL/GenBank/DDBJ databases">
        <authorList>
            <person name="Meier V. D."/>
        </authorList>
    </citation>
    <scope>NUCLEOTIDE SEQUENCE</scope>
    <source>
        <strain evidence="2">AVDCRST_MAG73</strain>
    </source>
</reference>
<accession>A0A6J4UVX7</accession>
<feature type="compositionally biased region" description="Basic and acidic residues" evidence="1">
    <location>
        <begin position="239"/>
        <end position="256"/>
    </location>
</feature>
<gene>
    <name evidence="2" type="ORF">AVDCRST_MAG73-3675</name>
</gene>
<feature type="region of interest" description="Disordered" evidence="1">
    <location>
        <begin position="1"/>
        <end position="31"/>
    </location>
</feature>
<sequence>ARVASARPRRLSPLPRPRRPRAGLRLPPRSWVGLLCRLPGDRPPPAARALPGASCRPPRLRLQRSARRVLLRPRGACRDRRPTPRPPRPPGMPPRRPQLRRIGRDRVGRNPPGSGRRPGPRRAKPRARRRDAESRHRRPDRGGLRGDRPRGGHRPSRSVGGRKPCLGGLPGDASGDGSGRHAPQRRGPGRGFVGCGVVRPGRPTHLRVRCPDLAPPARGTASRGRGADRGGARRRSRHGEREPGRRRLGRGRDAPV</sequence>
<feature type="non-terminal residue" evidence="2">
    <location>
        <position position="1"/>
    </location>
</feature>
<feature type="compositionally biased region" description="Pro residues" evidence="1">
    <location>
        <begin position="84"/>
        <end position="96"/>
    </location>
</feature>
<dbReference type="EMBL" id="CADCWE010000242">
    <property type="protein sequence ID" value="CAA9560720.1"/>
    <property type="molecule type" value="Genomic_DNA"/>
</dbReference>
<proteinExistence type="predicted"/>
<dbReference type="AlphaFoldDB" id="A0A6J4UVX7"/>
<feature type="region of interest" description="Disordered" evidence="1">
    <location>
        <begin position="70"/>
        <end position="256"/>
    </location>
</feature>
<feature type="compositionally biased region" description="Basic residues" evidence="1">
    <location>
        <begin position="118"/>
        <end position="129"/>
    </location>
</feature>
<feature type="compositionally biased region" description="Low complexity" evidence="1">
    <location>
        <begin position="215"/>
        <end position="224"/>
    </location>
</feature>
<evidence type="ECO:0000256" key="1">
    <source>
        <dbReference type="SAM" id="MobiDB-lite"/>
    </source>
</evidence>
<feature type="compositionally biased region" description="Basic and acidic residues" evidence="1">
    <location>
        <begin position="130"/>
        <end position="150"/>
    </location>
</feature>
<feature type="compositionally biased region" description="Gly residues" evidence="1">
    <location>
        <begin position="168"/>
        <end position="177"/>
    </location>
</feature>
<feature type="region of interest" description="Disordered" evidence="1">
    <location>
        <begin position="37"/>
        <end position="56"/>
    </location>
</feature>
<protein>
    <submittedName>
        <fullName evidence="2">Uncharacterized protein</fullName>
    </submittedName>
</protein>
<feature type="non-terminal residue" evidence="2">
    <location>
        <position position="256"/>
    </location>
</feature>
<evidence type="ECO:0000313" key="2">
    <source>
        <dbReference type="EMBL" id="CAA9560720.1"/>
    </source>
</evidence>